<dbReference type="SMART" id="SM00421">
    <property type="entry name" value="HTH_LUXR"/>
    <property type="match status" value="1"/>
</dbReference>
<keyword evidence="9" id="KW-1185">Reference proteome</keyword>
<dbReference type="InterPro" id="IPR016032">
    <property type="entry name" value="Sig_transdc_resp-reg_C-effctor"/>
</dbReference>
<keyword evidence="3" id="KW-0238">DNA-binding</keyword>
<feature type="modified residue" description="4-aspartylphosphate" evidence="5">
    <location>
        <position position="54"/>
    </location>
</feature>
<gene>
    <name evidence="8" type="ORF">GCM10009787_19970</name>
</gene>
<evidence type="ECO:0000256" key="4">
    <source>
        <dbReference type="ARBA" id="ARBA00023163"/>
    </source>
</evidence>
<keyword evidence="4" id="KW-0804">Transcription</keyword>
<reference evidence="8 9" key="1">
    <citation type="journal article" date="2019" name="Int. J. Syst. Evol. Microbiol.">
        <title>The Global Catalogue of Microorganisms (GCM) 10K type strain sequencing project: providing services to taxonomists for standard genome sequencing and annotation.</title>
        <authorList>
            <consortium name="The Broad Institute Genomics Platform"/>
            <consortium name="The Broad Institute Genome Sequencing Center for Infectious Disease"/>
            <person name="Wu L."/>
            <person name="Ma J."/>
        </authorList>
    </citation>
    <scope>NUCLEOTIDE SEQUENCE [LARGE SCALE GENOMIC DNA]</scope>
    <source>
        <strain evidence="8 9">JCM 14924</strain>
    </source>
</reference>
<evidence type="ECO:0000256" key="5">
    <source>
        <dbReference type="PROSITE-ProRule" id="PRU00169"/>
    </source>
</evidence>
<evidence type="ECO:0000313" key="8">
    <source>
        <dbReference type="EMBL" id="GAA2194350.1"/>
    </source>
</evidence>
<evidence type="ECO:0000259" key="7">
    <source>
        <dbReference type="PROSITE" id="PS50110"/>
    </source>
</evidence>
<dbReference type="RefSeq" id="WP_059247821.1">
    <property type="nucleotide sequence ID" value="NZ_BAAAOQ010000005.1"/>
</dbReference>
<dbReference type="InterPro" id="IPR011006">
    <property type="entry name" value="CheY-like_superfamily"/>
</dbReference>
<accession>A0ABN3BFD2</accession>
<protein>
    <submittedName>
        <fullName evidence="8">Response regulator transcription factor</fullName>
    </submittedName>
</protein>
<dbReference type="SUPFAM" id="SSF52172">
    <property type="entry name" value="CheY-like"/>
    <property type="match status" value="1"/>
</dbReference>
<organism evidence="8 9">
    <name type="scientific">Streptomyces bangladeshensis</name>
    <dbReference type="NCBI Taxonomy" id="295352"/>
    <lineage>
        <taxon>Bacteria</taxon>
        <taxon>Bacillati</taxon>
        <taxon>Actinomycetota</taxon>
        <taxon>Actinomycetes</taxon>
        <taxon>Kitasatosporales</taxon>
        <taxon>Streptomycetaceae</taxon>
        <taxon>Streptomyces</taxon>
    </lineage>
</organism>
<dbReference type="Pfam" id="PF00196">
    <property type="entry name" value="GerE"/>
    <property type="match status" value="1"/>
</dbReference>
<evidence type="ECO:0000256" key="2">
    <source>
        <dbReference type="ARBA" id="ARBA00023015"/>
    </source>
</evidence>
<evidence type="ECO:0000259" key="6">
    <source>
        <dbReference type="PROSITE" id="PS50043"/>
    </source>
</evidence>
<evidence type="ECO:0000256" key="3">
    <source>
        <dbReference type="ARBA" id="ARBA00023125"/>
    </source>
</evidence>
<dbReference type="PANTHER" id="PTHR43214">
    <property type="entry name" value="TWO-COMPONENT RESPONSE REGULATOR"/>
    <property type="match status" value="1"/>
</dbReference>
<dbReference type="CDD" id="cd17535">
    <property type="entry name" value="REC_NarL-like"/>
    <property type="match status" value="1"/>
</dbReference>
<dbReference type="Proteomes" id="UP001501391">
    <property type="component" value="Unassembled WGS sequence"/>
</dbReference>
<comment type="caution">
    <text evidence="8">The sequence shown here is derived from an EMBL/GenBank/DDBJ whole genome shotgun (WGS) entry which is preliminary data.</text>
</comment>
<proteinExistence type="predicted"/>
<dbReference type="PANTHER" id="PTHR43214:SF24">
    <property type="entry name" value="TRANSCRIPTIONAL REGULATORY PROTEIN NARL-RELATED"/>
    <property type="match status" value="1"/>
</dbReference>
<keyword evidence="1 5" id="KW-0597">Phosphoprotein</keyword>
<dbReference type="InterPro" id="IPR000792">
    <property type="entry name" value="Tscrpt_reg_LuxR_C"/>
</dbReference>
<dbReference type="PROSITE" id="PS50110">
    <property type="entry name" value="RESPONSE_REGULATORY"/>
    <property type="match status" value="1"/>
</dbReference>
<dbReference type="Gene3D" id="3.40.50.2300">
    <property type="match status" value="1"/>
</dbReference>
<feature type="domain" description="Response regulatory" evidence="7">
    <location>
        <begin position="3"/>
        <end position="121"/>
    </location>
</feature>
<evidence type="ECO:0000256" key="1">
    <source>
        <dbReference type="ARBA" id="ARBA00022553"/>
    </source>
</evidence>
<dbReference type="InterPro" id="IPR058245">
    <property type="entry name" value="NreC/VraR/RcsB-like_REC"/>
</dbReference>
<dbReference type="PRINTS" id="PR00038">
    <property type="entry name" value="HTHLUXR"/>
</dbReference>
<evidence type="ECO:0000313" key="9">
    <source>
        <dbReference type="Proteomes" id="UP001501391"/>
    </source>
</evidence>
<sequence>MIRVLLADDQSLVRAGFRALLDAQPDIEVVGEAADGEEAVRRVRELRPDVVLMDIRMPLLDGLAATRRIASAVESADVKVVMLTTFELDEYVFEAIRAGASGFLVKDTEPEELLRAVRAVVAGDALLSPGVTRRLIAEFAARSKEPAAADALSRLTEREREVMALVGIGLSNEEIARRLVVSPLTAKTHVSRTMVKLGARDRAQLVVLAYESGLVRPGWLG</sequence>
<keyword evidence="2" id="KW-0805">Transcription regulation</keyword>
<dbReference type="SMART" id="SM00448">
    <property type="entry name" value="REC"/>
    <property type="match status" value="1"/>
</dbReference>
<dbReference type="Pfam" id="PF00072">
    <property type="entry name" value="Response_reg"/>
    <property type="match status" value="1"/>
</dbReference>
<name>A0ABN3BFD2_9ACTN</name>
<dbReference type="SUPFAM" id="SSF46894">
    <property type="entry name" value="C-terminal effector domain of the bipartite response regulators"/>
    <property type="match status" value="1"/>
</dbReference>
<dbReference type="InterPro" id="IPR001789">
    <property type="entry name" value="Sig_transdc_resp-reg_receiver"/>
</dbReference>
<dbReference type="PROSITE" id="PS50043">
    <property type="entry name" value="HTH_LUXR_2"/>
    <property type="match status" value="1"/>
</dbReference>
<dbReference type="CDD" id="cd06170">
    <property type="entry name" value="LuxR_C_like"/>
    <property type="match status" value="1"/>
</dbReference>
<dbReference type="InterPro" id="IPR039420">
    <property type="entry name" value="WalR-like"/>
</dbReference>
<feature type="domain" description="HTH luxR-type" evidence="6">
    <location>
        <begin position="148"/>
        <end position="213"/>
    </location>
</feature>
<dbReference type="EMBL" id="BAAAOQ010000005">
    <property type="protein sequence ID" value="GAA2194350.1"/>
    <property type="molecule type" value="Genomic_DNA"/>
</dbReference>